<gene>
    <name evidence="5" type="ORF">CNX65_23960</name>
</gene>
<dbReference type="EMBL" id="CP023445">
    <property type="protein sequence ID" value="ATE55956.1"/>
    <property type="molecule type" value="Genomic_DNA"/>
</dbReference>
<dbReference type="AlphaFoldDB" id="A0A290ZAD5"/>
<evidence type="ECO:0000256" key="3">
    <source>
        <dbReference type="ARBA" id="ARBA00023121"/>
    </source>
</evidence>
<evidence type="ECO:0000313" key="5">
    <source>
        <dbReference type="EMBL" id="ATE55956.1"/>
    </source>
</evidence>
<dbReference type="GO" id="GO:0005737">
    <property type="term" value="C:cytoplasm"/>
    <property type="evidence" value="ECO:0007669"/>
    <property type="project" value="UniProtKB-ARBA"/>
</dbReference>
<dbReference type="Proteomes" id="UP000218505">
    <property type="component" value="Chromosome"/>
</dbReference>
<sequence length="242" mass="25524">MVSTTPRTPVERHVVEPTPLIVEDLMLLLLDDETGTMAGAGTMHYSLGGALLVELALRDRVEIIEGTEGLGGPKVIATGPQDLEDPLLRTAHEQIAQRTRRAQSVLLEIGAGLYKPVINRLIERDLIRTENKRVLGLFRTTRLPSNAPAHEADLRAKIRATLEDDQPADPRTGALIALLSASGTLPALRPPLPWSSKVAQRAKHIEAGNWAASAVTLAVATATAGAVAAAAVAATTAVAATS</sequence>
<organism evidence="5 6">
    <name type="scientific">Actinosynnema pretiosum</name>
    <dbReference type="NCBI Taxonomy" id="42197"/>
    <lineage>
        <taxon>Bacteria</taxon>
        <taxon>Bacillati</taxon>
        <taxon>Actinomycetota</taxon>
        <taxon>Actinomycetes</taxon>
        <taxon>Pseudonocardiales</taxon>
        <taxon>Pseudonocardiaceae</taxon>
        <taxon>Actinosynnema</taxon>
    </lineage>
</organism>
<dbReference type="InterPro" id="IPR008628">
    <property type="entry name" value="GPP34-like"/>
</dbReference>
<keyword evidence="6" id="KW-1185">Reference proteome</keyword>
<evidence type="ECO:0000256" key="2">
    <source>
        <dbReference type="ARBA" id="ARBA00023034"/>
    </source>
</evidence>
<dbReference type="Pfam" id="PF05719">
    <property type="entry name" value="GPP34"/>
    <property type="match status" value="1"/>
</dbReference>
<dbReference type="GO" id="GO:0070273">
    <property type="term" value="F:phosphatidylinositol-4-phosphate binding"/>
    <property type="evidence" value="ECO:0007669"/>
    <property type="project" value="InterPro"/>
</dbReference>
<dbReference type="GO" id="GO:0012505">
    <property type="term" value="C:endomembrane system"/>
    <property type="evidence" value="ECO:0007669"/>
    <property type="project" value="UniProtKB-ARBA"/>
</dbReference>
<dbReference type="InterPro" id="IPR038261">
    <property type="entry name" value="GPP34-like_sf"/>
</dbReference>
<keyword evidence="4" id="KW-0472">Membrane</keyword>
<keyword evidence="2" id="KW-0333">Golgi apparatus</keyword>
<reference evidence="5" key="1">
    <citation type="submission" date="2017-09" db="EMBL/GenBank/DDBJ databases">
        <title>Complete Genome Sequence of ansamitocin-producing Bacterium Actinosynnema pretiosum X47.</title>
        <authorList>
            <person name="Cao G."/>
            <person name="Zong G."/>
            <person name="Zhong C."/>
            <person name="Fu J."/>
        </authorList>
    </citation>
    <scope>NUCLEOTIDE SEQUENCE [LARGE SCALE GENOMIC DNA]</scope>
    <source>
        <strain evidence="5">X47</strain>
    </source>
</reference>
<name>A0A290ZAD5_9PSEU</name>
<protein>
    <submittedName>
        <fullName evidence="5">GPP34 family phosphoprotein</fullName>
    </submittedName>
</protein>
<proteinExistence type="predicted"/>
<accession>A0A290ZAD5</accession>
<evidence type="ECO:0000313" key="6">
    <source>
        <dbReference type="Proteomes" id="UP000218505"/>
    </source>
</evidence>
<evidence type="ECO:0000256" key="1">
    <source>
        <dbReference type="ARBA" id="ARBA00004255"/>
    </source>
</evidence>
<dbReference type="Gene3D" id="1.10.3630.10">
    <property type="entry name" value="yeast vps74-n-term truncation variant domain like"/>
    <property type="match status" value="1"/>
</dbReference>
<dbReference type="KEGG" id="apre:CNX65_23960"/>
<evidence type="ECO:0000256" key="4">
    <source>
        <dbReference type="ARBA" id="ARBA00023136"/>
    </source>
</evidence>
<keyword evidence="3" id="KW-0446">Lipid-binding</keyword>
<comment type="subcellular location">
    <subcellularLocation>
        <location evidence="1">Golgi apparatus membrane</location>
        <topology evidence="1">Peripheral membrane protein</topology>
        <orientation evidence="1">Cytoplasmic side</orientation>
    </subcellularLocation>
</comment>